<dbReference type="AlphaFoldDB" id="A0A1A8Y229"/>
<accession>A0A1A8Y229</accession>
<gene>
    <name evidence="1" type="ORF">PROAA_470004</name>
</gene>
<evidence type="ECO:0000313" key="1">
    <source>
        <dbReference type="EMBL" id="SBT10433.1"/>
    </source>
</evidence>
<reference evidence="1 2" key="1">
    <citation type="submission" date="2016-06" db="EMBL/GenBank/DDBJ databases">
        <authorList>
            <person name="Kjaerup R.B."/>
            <person name="Dalgaard T.S."/>
            <person name="Juul-Madsen H.R."/>
        </authorList>
    </citation>
    <scope>NUCLEOTIDE SEQUENCE [LARGE SCALE GENOMIC DNA]</scope>
    <source>
        <strain evidence="1">2</strain>
    </source>
</reference>
<organism evidence="1 2">
    <name type="scientific">Candidatus Propionivibrio aalborgensis</name>
    <dbReference type="NCBI Taxonomy" id="1860101"/>
    <lineage>
        <taxon>Bacteria</taxon>
        <taxon>Pseudomonadati</taxon>
        <taxon>Pseudomonadota</taxon>
        <taxon>Betaproteobacteria</taxon>
        <taxon>Rhodocyclales</taxon>
        <taxon>Rhodocyclaceae</taxon>
        <taxon>Propionivibrio</taxon>
    </lineage>
</organism>
<sequence length="98" mass="11009">MGLLFGAKGSETPYRARQIGMRRLIARPPRWQFGSIFEITGLCGFSRSSDGLMGSDRGLLRDHDPISIIGPLRTHSESTYARRGPFSPWQRLPTRCVC</sequence>
<name>A0A1A8Y229_9RHOO</name>
<protein>
    <submittedName>
        <fullName evidence="1">Uncharacterized protein</fullName>
    </submittedName>
</protein>
<dbReference type="EMBL" id="FLQY01000348">
    <property type="protein sequence ID" value="SBT10433.1"/>
    <property type="molecule type" value="Genomic_DNA"/>
</dbReference>
<dbReference type="Proteomes" id="UP000199600">
    <property type="component" value="Unassembled WGS sequence"/>
</dbReference>
<evidence type="ECO:0000313" key="2">
    <source>
        <dbReference type="Proteomes" id="UP000199600"/>
    </source>
</evidence>
<keyword evidence="2" id="KW-1185">Reference proteome</keyword>
<proteinExistence type="predicted"/>